<dbReference type="InterPro" id="IPR005302">
    <property type="entry name" value="MoCF_Sase_C"/>
</dbReference>
<dbReference type="InterPro" id="IPR011037">
    <property type="entry name" value="Pyrv_Knase-like_insert_dom_sf"/>
</dbReference>
<dbReference type="GO" id="GO:0030170">
    <property type="term" value="F:pyridoxal phosphate binding"/>
    <property type="evidence" value="ECO:0007669"/>
    <property type="project" value="InterPro"/>
</dbReference>
<dbReference type="AlphaFoldDB" id="A0A2T1DT75"/>
<dbReference type="RefSeq" id="WP_106260806.1">
    <property type="nucleotide sequence ID" value="NZ_CAWNSW010000143.1"/>
</dbReference>
<protein>
    <submittedName>
        <fullName evidence="2">MOSC domain-containing protein</fullName>
    </submittedName>
</protein>
<dbReference type="EMBL" id="PVWK01000159">
    <property type="protein sequence ID" value="PSB23698.1"/>
    <property type="molecule type" value="Genomic_DNA"/>
</dbReference>
<evidence type="ECO:0000313" key="3">
    <source>
        <dbReference type="Proteomes" id="UP000239576"/>
    </source>
</evidence>
<dbReference type="PANTHER" id="PTHR36930">
    <property type="entry name" value="METAL-SULFUR CLUSTER BIOSYNTHESIS PROTEINS YUAD-RELATED"/>
    <property type="match status" value="1"/>
</dbReference>
<accession>A0A2T1DT75</accession>
<dbReference type="OrthoDB" id="9808413at2"/>
<dbReference type="Proteomes" id="UP000239576">
    <property type="component" value="Unassembled WGS sequence"/>
</dbReference>
<name>A0A2T1DT75_9CYAN</name>
<reference evidence="2 3" key="2">
    <citation type="submission" date="2018-03" db="EMBL/GenBank/DDBJ databases">
        <title>The ancient ancestry and fast evolution of plastids.</title>
        <authorList>
            <person name="Moore K.R."/>
            <person name="Magnabosco C."/>
            <person name="Momper L."/>
            <person name="Gold D.A."/>
            <person name="Bosak T."/>
            <person name="Fournier G.P."/>
        </authorList>
    </citation>
    <scope>NUCLEOTIDE SEQUENCE [LARGE SCALE GENOMIC DNA]</scope>
    <source>
        <strain evidence="2 3">ULC18</strain>
    </source>
</reference>
<feature type="domain" description="MOSC" evidence="1">
    <location>
        <begin position="22"/>
        <end position="179"/>
    </location>
</feature>
<dbReference type="GO" id="GO:0030151">
    <property type="term" value="F:molybdenum ion binding"/>
    <property type="evidence" value="ECO:0007669"/>
    <property type="project" value="InterPro"/>
</dbReference>
<keyword evidence="3" id="KW-1185">Reference proteome</keyword>
<sequence length="191" mass="20831">MKFLAATVESVLLADTPGTFVTRRVDQVTLDMAGIPGDLHYGLTRRSGGREPMYPRGTEIRNRRQLSVVSAEECDQLAQQLGLDAVLPEWLGANLLLRGFPHLTQLPPGSRLLLPSGGGLVCEGENAPCRHPGKIIQALHPTHPHLIKRFVSIAKKQRGIVCSIECPGTIVQGDSLRILVEPIARLQPQMV</sequence>
<dbReference type="Gene3D" id="2.40.33.20">
    <property type="entry name" value="PK beta-barrel domain-like"/>
    <property type="match status" value="1"/>
</dbReference>
<evidence type="ECO:0000313" key="2">
    <source>
        <dbReference type="EMBL" id="PSB23698.1"/>
    </source>
</evidence>
<evidence type="ECO:0000259" key="1">
    <source>
        <dbReference type="PROSITE" id="PS51340"/>
    </source>
</evidence>
<comment type="caution">
    <text evidence="2">The sequence shown here is derived from an EMBL/GenBank/DDBJ whole genome shotgun (WGS) entry which is preliminary data.</text>
</comment>
<dbReference type="Pfam" id="PF03473">
    <property type="entry name" value="MOSC"/>
    <property type="match status" value="1"/>
</dbReference>
<dbReference type="GO" id="GO:0003824">
    <property type="term" value="F:catalytic activity"/>
    <property type="evidence" value="ECO:0007669"/>
    <property type="project" value="InterPro"/>
</dbReference>
<organism evidence="2 3">
    <name type="scientific">Stenomitos frigidus ULC18</name>
    <dbReference type="NCBI Taxonomy" id="2107698"/>
    <lineage>
        <taxon>Bacteria</taxon>
        <taxon>Bacillati</taxon>
        <taxon>Cyanobacteriota</taxon>
        <taxon>Cyanophyceae</taxon>
        <taxon>Leptolyngbyales</taxon>
        <taxon>Leptolyngbyaceae</taxon>
        <taxon>Stenomitos</taxon>
    </lineage>
</organism>
<dbReference type="PANTHER" id="PTHR36930:SF1">
    <property type="entry name" value="MOSC DOMAIN-CONTAINING PROTEIN"/>
    <property type="match status" value="1"/>
</dbReference>
<gene>
    <name evidence="2" type="ORF">C7B82_29645</name>
</gene>
<dbReference type="SUPFAM" id="SSF50800">
    <property type="entry name" value="PK beta-barrel domain-like"/>
    <property type="match status" value="1"/>
</dbReference>
<dbReference type="InterPro" id="IPR052716">
    <property type="entry name" value="MOSC_domain"/>
</dbReference>
<proteinExistence type="predicted"/>
<dbReference type="PROSITE" id="PS51340">
    <property type="entry name" value="MOSC"/>
    <property type="match status" value="1"/>
</dbReference>
<reference evidence="3" key="1">
    <citation type="submission" date="2018-02" db="EMBL/GenBank/DDBJ databases">
        <authorList>
            <person name="Moore K."/>
            <person name="Momper L."/>
        </authorList>
    </citation>
    <scope>NUCLEOTIDE SEQUENCE [LARGE SCALE GENOMIC DNA]</scope>
    <source>
        <strain evidence="3">ULC18</strain>
    </source>
</reference>